<sequence length="316" mass="34374">MAPPPIAPGCAHSHAFFVEAGAAERRTRWVTLLTLVTMVVEIAAGYLSQSMALLADGWHMGTHAFALGLAALAYALARRHRDNPRFAFGTWKIEVLGGYTSALFLLVVAATMVWESVERLRTPLPVSYGEALVVAVVGLLVNLGSAWLLHGGGHDHGHAHHDHDHHHAGHDHHHDLNLRAAYLHVVADAATSVLAIVALLGGLMFGWSWLDPLMGLVGSAIITVWAIGLVRDTGRVLLDAEMDAPVVAEILDDIRRENEHPAELTDLHVWRVGRGRYAAIVALTTASRAGPDYYRHRLGRHSELAHITVEVTHRTA</sequence>
<dbReference type="GO" id="GO:0006882">
    <property type="term" value="P:intracellular zinc ion homeostasis"/>
    <property type="evidence" value="ECO:0007669"/>
    <property type="project" value="InterPro"/>
</dbReference>
<dbReference type="NCBIfam" id="TIGR01297">
    <property type="entry name" value="CDF"/>
    <property type="match status" value="1"/>
</dbReference>
<dbReference type="InterPro" id="IPR027469">
    <property type="entry name" value="Cation_efflux_TMD_sf"/>
</dbReference>
<dbReference type="Pfam" id="PF01545">
    <property type="entry name" value="Cation_efflux"/>
    <property type="match status" value="1"/>
</dbReference>
<comment type="subcellular location">
    <subcellularLocation>
        <location evidence="1">Membrane</location>
        <topology evidence="1">Multi-pass membrane protein</topology>
    </subcellularLocation>
</comment>
<feature type="transmembrane region" description="Helical" evidence="7">
    <location>
        <begin position="181"/>
        <end position="207"/>
    </location>
</feature>
<evidence type="ECO:0000256" key="6">
    <source>
        <dbReference type="ARBA" id="ARBA00023136"/>
    </source>
</evidence>
<dbReference type="NCBIfam" id="NF033827">
    <property type="entry name" value="CDF_efflux_DmeF"/>
    <property type="match status" value="1"/>
</dbReference>
<feature type="transmembrane region" description="Helical" evidence="7">
    <location>
        <begin position="126"/>
        <end position="149"/>
    </location>
</feature>
<evidence type="ECO:0000256" key="5">
    <source>
        <dbReference type="ARBA" id="ARBA00023065"/>
    </source>
</evidence>
<dbReference type="GO" id="GO:0016020">
    <property type="term" value="C:membrane"/>
    <property type="evidence" value="ECO:0007669"/>
    <property type="project" value="UniProtKB-SubCell"/>
</dbReference>
<evidence type="ECO:0000313" key="10">
    <source>
        <dbReference type="Proteomes" id="UP000323671"/>
    </source>
</evidence>
<dbReference type="Gene3D" id="1.20.1510.10">
    <property type="entry name" value="Cation efflux protein transmembrane domain"/>
    <property type="match status" value="1"/>
</dbReference>
<dbReference type="SUPFAM" id="SSF161111">
    <property type="entry name" value="Cation efflux protein transmembrane domain-like"/>
    <property type="match status" value="1"/>
</dbReference>
<evidence type="ECO:0000256" key="1">
    <source>
        <dbReference type="ARBA" id="ARBA00004141"/>
    </source>
</evidence>
<evidence type="ECO:0000259" key="8">
    <source>
        <dbReference type="Pfam" id="PF01545"/>
    </source>
</evidence>
<keyword evidence="2" id="KW-0813">Transport</keyword>
<dbReference type="InterPro" id="IPR058533">
    <property type="entry name" value="Cation_efflux_TM"/>
</dbReference>
<keyword evidence="3 7" id="KW-0812">Transmembrane</keyword>
<evidence type="ECO:0000313" key="9">
    <source>
        <dbReference type="EMBL" id="QEL63510.1"/>
    </source>
</evidence>
<feature type="transmembrane region" description="Helical" evidence="7">
    <location>
        <begin position="96"/>
        <end position="114"/>
    </location>
</feature>
<keyword evidence="6 7" id="KW-0472">Membrane</keyword>
<dbReference type="Proteomes" id="UP000323671">
    <property type="component" value="Chromosome"/>
</dbReference>
<dbReference type="InterPro" id="IPR002524">
    <property type="entry name" value="Cation_efflux"/>
</dbReference>
<feature type="transmembrane region" description="Helical" evidence="7">
    <location>
        <begin position="213"/>
        <end position="230"/>
    </location>
</feature>
<dbReference type="PANTHER" id="PTHR45755">
    <property type="match status" value="1"/>
</dbReference>
<evidence type="ECO:0000256" key="3">
    <source>
        <dbReference type="ARBA" id="ARBA00022692"/>
    </source>
</evidence>
<protein>
    <submittedName>
        <fullName evidence="9">Cation diffusion facilitator family transporter</fullName>
    </submittedName>
</protein>
<proteinExistence type="predicted"/>
<keyword evidence="4 7" id="KW-1133">Transmembrane helix</keyword>
<keyword evidence="5" id="KW-0406">Ion transport</keyword>
<organism evidence="9 10">
    <name type="scientific">Oryzomicrobium terrae</name>
    <dbReference type="NCBI Taxonomy" id="1735038"/>
    <lineage>
        <taxon>Bacteria</taxon>
        <taxon>Pseudomonadati</taxon>
        <taxon>Pseudomonadota</taxon>
        <taxon>Betaproteobacteria</taxon>
        <taxon>Rhodocyclales</taxon>
        <taxon>Rhodocyclaceae</taxon>
        <taxon>Oryzomicrobium</taxon>
    </lineage>
</organism>
<dbReference type="KEGG" id="otr:OTERR_00340"/>
<dbReference type="PANTHER" id="PTHR45755:SF4">
    <property type="entry name" value="ZINC TRANSPORTER 7"/>
    <property type="match status" value="1"/>
</dbReference>
<feature type="transmembrane region" description="Helical" evidence="7">
    <location>
        <begin position="58"/>
        <end position="76"/>
    </location>
</feature>
<gene>
    <name evidence="9" type="ORF">OTERR_00340</name>
</gene>
<reference evidence="9 10" key="1">
    <citation type="submission" date="2017-07" db="EMBL/GenBank/DDBJ databases">
        <title>Complete genome sequence of Oryzomicrobium terrae TPP412.</title>
        <authorList>
            <person name="Chiu L.-W."/>
            <person name="Lo K.-J."/>
            <person name="Tsai Y.-M."/>
            <person name="Lin S.-S."/>
            <person name="Kuo C.-H."/>
            <person name="Liu C.-T."/>
        </authorList>
    </citation>
    <scope>NUCLEOTIDE SEQUENCE [LARGE SCALE GENOMIC DNA]</scope>
    <source>
        <strain evidence="9 10">TPP412</strain>
    </source>
</reference>
<feature type="transmembrane region" description="Helical" evidence="7">
    <location>
        <begin position="29"/>
        <end position="46"/>
    </location>
</feature>
<dbReference type="RefSeq" id="WP_149424496.1">
    <property type="nucleotide sequence ID" value="NZ_CP022579.1"/>
</dbReference>
<evidence type="ECO:0000256" key="7">
    <source>
        <dbReference type="SAM" id="Phobius"/>
    </source>
</evidence>
<feature type="domain" description="Cation efflux protein transmembrane" evidence="8">
    <location>
        <begin position="31"/>
        <end position="238"/>
    </location>
</feature>
<dbReference type="InterPro" id="IPR045316">
    <property type="entry name" value="Msc2-like"/>
</dbReference>
<evidence type="ECO:0000256" key="2">
    <source>
        <dbReference type="ARBA" id="ARBA00022448"/>
    </source>
</evidence>
<evidence type="ECO:0000256" key="4">
    <source>
        <dbReference type="ARBA" id="ARBA00022989"/>
    </source>
</evidence>
<name>A0A5C1E3S1_9RHOO</name>
<dbReference type="GO" id="GO:0005385">
    <property type="term" value="F:zinc ion transmembrane transporter activity"/>
    <property type="evidence" value="ECO:0007669"/>
    <property type="project" value="InterPro"/>
</dbReference>
<keyword evidence="10" id="KW-1185">Reference proteome</keyword>
<dbReference type="EMBL" id="CP022579">
    <property type="protein sequence ID" value="QEL63510.1"/>
    <property type="molecule type" value="Genomic_DNA"/>
</dbReference>
<dbReference type="AlphaFoldDB" id="A0A5C1E3S1"/>
<accession>A0A5C1E3S1</accession>